<dbReference type="AlphaFoldDB" id="A0A6A4H0T6"/>
<proteinExistence type="predicted"/>
<evidence type="ECO:0000313" key="2">
    <source>
        <dbReference type="Proteomes" id="UP000799118"/>
    </source>
</evidence>
<dbReference type="EMBL" id="ML769640">
    <property type="protein sequence ID" value="KAE9390974.1"/>
    <property type="molecule type" value="Genomic_DNA"/>
</dbReference>
<keyword evidence="2" id="KW-1185">Reference proteome</keyword>
<evidence type="ECO:0000313" key="1">
    <source>
        <dbReference type="EMBL" id="KAE9390974.1"/>
    </source>
</evidence>
<name>A0A6A4H0T6_9AGAR</name>
<sequence>MQSGNGLQDPLPGTGSLIFAVKNKVSKMYRFQACVQTQIAIRVKVFYWLDSTVKLGPNRPRYSPIASVFKNLKDTIPRLSSLIKGSHDVSLGIVQVQIPEILHEEIFLIESRARLLCINKVKTKAKSARHLQLFARKPKMYWIISTGKEVIMQERRMLVDDGGR</sequence>
<gene>
    <name evidence="1" type="ORF">BT96DRAFT_1062475</name>
</gene>
<accession>A0A6A4H0T6</accession>
<dbReference type="Proteomes" id="UP000799118">
    <property type="component" value="Unassembled WGS sequence"/>
</dbReference>
<reference evidence="1" key="1">
    <citation type="journal article" date="2019" name="Environ. Microbiol.">
        <title>Fungal ecological strategies reflected in gene transcription - a case study of two litter decomposers.</title>
        <authorList>
            <person name="Barbi F."/>
            <person name="Kohler A."/>
            <person name="Barry K."/>
            <person name="Baskaran P."/>
            <person name="Daum C."/>
            <person name="Fauchery L."/>
            <person name="Ihrmark K."/>
            <person name="Kuo A."/>
            <person name="LaButti K."/>
            <person name="Lipzen A."/>
            <person name="Morin E."/>
            <person name="Grigoriev I.V."/>
            <person name="Henrissat B."/>
            <person name="Lindahl B."/>
            <person name="Martin F."/>
        </authorList>
    </citation>
    <scope>NUCLEOTIDE SEQUENCE</scope>
    <source>
        <strain evidence="1">JB14</strain>
    </source>
</reference>
<organism evidence="1 2">
    <name type="scientific">Gymnopus androsaceus JB14</name>
    <dbReference type="NCBI Taxonomy" id="1447944"/>
    <lineage>
        <taxon>Eukaryota</taxon>
        <taxon>Fungi</taxon>
        <taxon>Dikarya</taxon>
        <taxon>Basidiomycota</taxon>
        <taxon>Agaricomycotina</taxon>
        <taxon>Agaricomycetes</taxon>
        <taxon>Agaricomycetidae</taxon>
        <taxon>Agaricales</taxon>
        <taxon>Marasmiineae</taxon>
        <taxon>Omphalotaceae</taxon>
        <taxon>Gymnopus</taxon>
    </lineage>
</organism>
<protein>
    <submittedName>
        <fullName evidence="1">Uncharacterized protein</fullName>
    </submittedName>
</protein>